<keyword evidence="11 15" id="KW-0819">tRNA processing</keyword>
<comment type="subunit">
    <text evidence="4 15 17">Homodimer.</text>
</comment>
<proteinExistence type="inferred from homology"/>
<dbReference type="EMBL" id="CP046072">
    <property type="protein sequence ID" value="QSZ42521.1"/>
    <property type="molecule type" value="Genomic_DNA"/>
</dbReference>
<evidence type="ECO:0000256" key="17">
    <source>
        <dbReference type="RuleBase" id="RU003464"/>
    </source>
</evidence>
<dbReference type="NCBIfam" id="TIGR00088">
    <property type="entry name" value="trmD"/>
    <property type="match status" value="1"/>
</dbReference>
<comment type="function">
    <text evidence="1 15 17">Specifically methylates guanosine-37 in various tRNAs.</text>
</comment>
<evidence type="ECO:0000256" key="6">
    <source>
        <dbReference type="ARBA" id="ARBA00014679"/>
    </source>
</evidence>
<dbReference type="KEGG" id="saqt:GJV85_10525"/>
<dbReference type="RefSeq" id="WP_207561338.1">
    <property type="nucleotide sequence ID" value="NZ_CP046072.1"/>
</dbReference>
<evidence type="ECO:0000256" key="15">
    <source>
        <dbReference type="HAMAP-Rule" id="MF_00605"/>
    </source>
</evidence>
<evidence type="ECO:0000256" key="1">
    <source>
        <dbReference type="ARBA" id="ARBA00002634"/>
    </source>
</evidence>
<dbReference type="CDD" id="cd18080">
    <property type="entry name" value="TrmD-like"/>
    <property type="match status" value="1"/>
</dbReference>
<keyword evidence="20" id="KW-1185">Reference proteome</keyword>
<evidence type="ECO:0000256" key="9">
    <source>
        <dbReference type="ARBA" id="ARBA00022679"/>
    </source>
</evidence>
<name>A0A975B1I2_9BACT</name>
<evidence type="ECO:0000259" key="18">
    <source>
        <dbReference type="Pfam" id="PF01746"/>
    </source>
</evidence>
<dbReference type="EC" id="2.1.1.228" evidence="5 15"/>
<dbReference type="Pfam" id="PF01746">
    <property type="entry name" value="tRNA_m1G_MT"/>
    <property type="match status" value="1"/>
</dbReference>
<keyword evidence="8 15" id="KW-0489">Methyltransferase</keyword>
<gene>
    <name evidence="15 19" type="primary">trmD</name>
    <name evidence="19" type="ORF">GJV85_10525</name>
</gene>
<reference evidence="19" key="2">
    <citation type="submission" date="2021-04" db="EMBL/GenBank/DDBJ databases">
        <title>Isolation and characterization of a novel species of the genus Sulfurimonas.</title>
        <authorList>
            <person name="Fukui M."/>
        </authorList>
    </citation>
    <scope>NUCLEOTIDE SEQUENCE</scope>
    <source>
        <strain evidence="19">H1576</strain>
    </source>
</reference>
<protein>
    <recommendedName>
        <fullName evidence="6 15">tRNA (guanine-N(1)-)-methyltransferase</fullName>
        <ecNumber evidence="5 15">2.1.1.228</ecNumber>
    </recommendedName>
    <alternativeName>
        <fullName evidence="12 15">M1G-methyltransferase</fullName>
    </alternativeName>
    <alternativeName>
        <fullName evidence="13 15">tRNA [GM37] methyltransferase</fullName>
    </alternativeName>
</protein>
<dbReference type="NCBIfam" id="NF000648">
    <property type="entry name" value="PRK00026.1"/>
    <property type="match status" value="1"/>
</dbReference>
<dbReference type="SUPFAM" id="SSF75217">
    <property type="entry name" value="alpha/beta knot"/>
    <property type="match status" value="1"/>
</dbReference>
<evidence type="ECO:0000256" key="3">
    <source>
        <dbReference type="ARBA" id="ARBA00007630"/>
    </source>
</evidence>
<dbReference type="PANTHER" id="PTHR46417:SF1">
    <property type="entry name" value="TRNA (GUANINE-N(1)-)-METHYLTRANSFERASE"/>
    <property type="match status" value="1"/>
</dbReference>
<evidence type="ECO:0000313" key="20">
    <source>
        <dbReference type="Proteomes" id="UP000671852"/>
    </source>
</evidence>
<dbReference type="GO" id="GO:0005829">
    <property type="term" value="C:cytosol"/>
    <property type="evidence" value="ECO:0007669"/>
    <property type="project" value="TreeGrafter"/>
</dbReference>
<evidence type="ECO:0000256" key="11">
    <source>
        <dbReference type="ARBA" id="ARBA00022694"/>
    </source>
</evidence>
<dbReference type="HAMAP" id="MF_00605">
    <property type="entry name" value="TrmD"/>
    <property type="match status" value="1"/>
</dbReference>
<comment type="catalytic activity">
    <reaction evidence="14 15 17">
        <text>guanosine(37) in tRNA + S-adenosyl-L-methionine = N(1)-methylguanosine(37) in tRNA + S-adenosyl-L-homocysteine + H(+)</text>
        <dbReference type="Rhea" id="RHEA:36899"/>
        <dbReference type="Rhea" id="RHEA-COMP:10145"/>
        <dbReference type="Rhea" id="RHEA-COMP:10147"/>
        <dbReference type="ChEBI" id="CHEBI:15378"/>
        <dbReference type="ChEBI" id="CHEBI:57856"/>
        <dbReference type="ChEBI" id="CHEBI:59789"/>
        <dbReference type="ChEBI" id="CHEBI:73542"/>
        <dbReference type="ChEBI" id="CHEBI:74269"/>
        <dbReference type="EC" id="2.1.1.228"/>
    </reaction>
</comment>
<keyword evidence="10 15" id="KW-0949">S-adenosyl-L-methionine</keyword>
<feature type="binding site" evidence="15 16">
    <location>
        <position position="112"/>
    </location>
    <ligand>
        <name>S-adenosyl-L-methionine</name>
        <dbReference type="ChEBI" id="CHEBI:59789"/>
    </ligand>
</feature>
<dbReference type="InterPro" id="IPR023148">
    <property type="entry name" value="tRNA_m1G_MeTrfase_C_sf"/>
</dbReference>
<evidence type="ECO:0000256" key="4">
    <source>
        <dbReference type="ARBA" id="ARBA00011738"/>
    </source>
</evidence>
<dbReference type="Gene3D" id="1.10.1270.20">
    <property type="entry name" value="tRNA(m1g37)methyltransferase, domain 2"/>
    <property type="match status" value="1"/>
</dbReference>
<keyword evidence="9 15" id="KW-0808">Transferase</keyword>
<dbReference type="InterPro" id="IPR002649">
    <property type="entry name" value="tRNA_m1G_MeTrfase_TrmD"/>
</dbReference>
<keyword evidence="7 15" id="KW-0963">Cytoplasm</keyword>
<evidence type="ECO:0000256" key="7">
    <source>
        <dbReference type="ARBA" id="ARBA00022490"/>
    </source>
</evidence>
<dbReference type="GO" id="GO:0002939">
    <property type="term" value="P:tRNA N1-guanine methylation"/>
    <property type="evidence" value="ECO:0007669"/>
    <property type="project" value="TreeGrafter"/>
</dbReference>
<evidence type="ECO:0000256" key="8">
    <source>
        <dbReference type="ARBA" id="ARBA00022603"/>
    </source>
</evidence>
<dbReference type="AlphaFoldDB" id="A0A975B1I2"/>
<dbReference type="Proteomes" id="UP000671852">
    <property type="component" value="Chromosome"/>
</dbReference>
<feature type="domain" description="tRNA methyltransferase TRMD/TRM10-type" evidence="18">
    <location>
        <begin position="1"/>
        <end position="221"/>
    </location>
</feature>
<comment type="similarity">
    <text evidence="3 15 17">Belongs to the RNA methyltransferase TrmD family.</text>
</comment>
<evidence type="ECO:0000256" key="13">
    <source>
        <dbReference type="ARBA" id="ARBA00033392"/>
    </source>
</evidence>
<dbReference type="PIRSF" id="PIRSF000386">
    <property type="entry name" value="tRNA_mtase"/>
    <property type="match status" value="1"/>
</dbReference>
<sequence>MKYTFVTLFSNLIDGYFKDSILKRAIDKDLLDINYLDPREYSKNKHSKVDDTAVGGGAGMVMNPQPLYDALESLKKKDENVHIIFVTPVAKPFVQNDAKRLATKSHIAFVSGRYEGIDERVIEKYADEVFSIGDYILTGGELASLVICDAVSRNIDGVLGNSDSLTVESFETPLLEAPSFSKPKDYEGLSVPSEYLKGNHSKIRSLKLALSECKTRFFRPEQLLKHRTRKSYEK</sequence>
<dbReference type="GO" id="GO:0052906">
    <property type="term" value="F:tRNA (guanine(37)-N1)-methyltransferase activity"/>
    <property type="evidence" value="ECO:0007669"/>
    <property type="project" value="UniProtKB-UniRule"/>
</dbReference>
<evidence type="ECO:0000313" key="19">
    <source>
        <dbReference type="EMBL" id="QSZ42521.1"/>
    </source>
</evidence>
<dbReference type="PANTHER" id="PTHR46417">
    <property type="entry name" value="TRNA (GUANINE-N(1)-)-METHYLTRANSFERASE"/>
    <property type="match status" value="1"/>
</dbReference>
<dbReference type="InterPro" id="IPR029028">
    <property type="entry name" value="Alpha/beta_knot_MTases"/>
</dbReference>
<reference evidence="19" key="1">
    <citation type="submission" date="2019-11" db="EMBL/GenBank/DDBJ databases">
        <authorList>
            <person name="Kojima H."/>
        </authorList>
    </citation>
    <scope>NUCLEOTIDE SEQUENCE</scope>
    <source>
        <strain evidence="19">H1576</strain>
    </source>
</reference>
<evidence type="ECO:0000256" key="5">
    <source>
        <dbReference type="ARBA" id="ARBA00012807"/>
    </source>
</evidence>
<comment type="subcellular location">
    <subcellularLocation>
        <location evidence="2 15 17">Cytoplasm</location>
    </subcellularLocation>
</comment>
<organism evidence="19 20">
    <name type="scientific">Sulfurimonas aquatica</name>
    <dbReference type="NCBI Taxonomy" id="2672570"/>
    <lineage>
        <taxon>Bacteria</taxon>
        <taxon>Pseudomonadati</taxon>
        <taxon>Campylobacterota</taxon>
        <taxon>Epsilonproteobacteria</taxon>
        <taxon>Campylobacterales</taxon>
        <taxon>Sulfurimonadaceae</taxon>
        <taxon>Sulfurimonas</taxon>
    </lineage>
</organism>
<evidence type="ECO:0000256" key="12">
    <source>
        <dbReference type="ARBA" id="ARBA00029736"/>
    </source>
</evidence>
<feature type="binding site" evidence="15 16">
    <location>
        <begin position="132"/>
        <end position="137"/>
    </location>
    <ligand>
        <name>S-adenosyl-L-methionine</name>
        <dbReference type="ChEBI" id="CHEBI:59789"/>
    </ligand>
</feature>
<dbReference type="InterPro" id="IPR029026">
    <property type="entry name" value="tRNA_m1G_MTases_N"/>
</dbReference>
<evidence type="ECO:0000256" key="14">
    <source>
        <dbReference type="ARBA" id="ARBA00047783"/>
    </source>
</evidence>
<dbReference type="Gene3D" id="3.40.1280.10">
    <property type="match status" value="1"/>
</dbReference>
<accession>A0A975B1I2</accession>
<dbReference type="InterPro" id="IPR016009">
    <property type="entry name" value="tRNA_MeTrfase_TRMD/TRM10"/>
</dbReference>
<evidence type="ECO:0000256" key="16">
    <source>
        <dbReference type="PIRSR" id="PIRSR000386-1"/>
    </source>
</evidence>
<evidence type="ECO:0000256" key="10">
    <source>
        <dbReference type="ARBA" id="ARBA00022691"/>
    </source>
</evidence>
<evidence type="ECO:0000256" key="2">
    <source>
        <dbReference type="ARBA" id="ARBA00004496"/>
    </source>
</evidence>